<evidence type="ECO:0000313" key="2">
    <source>
        <dbReference type="EMBL" id="NYH87232.1"/>
    </source>
</evidence>
<dbReference type="InterPro" id="IPR003029">
    <property type="entry name" value="S1_domain"/>
</dbReference>
<dbReference type="Proteomes" id="UP000199052">
    <property type="component" value="Unassembled WGS sequence"/>
</dbReference>
<evidence type="ECO:0000313" key="5">
    <source>
        <dbReference type="Proteomes" id="UP000533017"/>
    </source>
</evidence>
<accession>A0A1I2XX35</accession>
<keyword evidence="3" id="KW-0689">Ribosomal protein</keyword>
<dbReference type="OrthoDB" id="3696341at2"/>
<dbReference type="SUPFAM" id="SSF50249">
    <property type="entry name" value="Nucleic acid-binding proteins"/>
    <property type="match status" value="1"/>
</dbReference>
<dbReference type="AlphaFoldDB" id="A0A1I2XX35"/>
<dbReference type="InterPro" id="IPR012340">
    <property type="entry name" value="NA-bd_OB-fold"/>
</dbReference>
<protein>
    <submittedName>
        <fullName evidence="3">Small subunit ribosomal protein S1</fullName>
    </submittedName>
</protein>
<gene>
    <name evidence="2" type="ORF">FHR37_006083</name>
    <name evidence="3" type="ORF">SAMN05421678_113112</name>
</gene>
<feature type="domain" description="S1 motif" evidence="1">
    <location>
        <begin position="23"/>
        <end position="83"/>
    </location>
</feature>
<dbReference type="STRING" id="504797.SAMN05421678_113112"/>
<dbReference type="SMART" id="SM00316">
    <property type="entry name" value="S1"/>
    <property type="match status" value="1"/>
</dbReference>
<dbReference type="Proteomes" id="UP000533017">
    <property type="component" value="Unassembled WGS sequence"/>
</dbReference>
<evidence type="ECO:0000313" key="4">
    <source>
        <dbReference type="Proteomes" id="UP000199052"/>
    </source>
</evidence>
<sequence length="83" mass="8961">MSRPEHSNDEAVWARFVDRYSVGDVVEGDVVSVVAFGAFVRIDAVDGLAPKATWPTLPEVGARVPARIEAIDADNHRFALSPA</sequence>
<evidence type="ECO:0000259" key="1">
    <source>
        <dbReference type="PROSITE" id="PS50126"/>
    </source>
</evidence>
<evidence type="ECO:0000313" key="3">
    <source>
        <dbReference type="EMBL" id="SFH18060.1"/>
    </source>
</evidence>
<organism evidence="3 4">
    <name type="scientific">Actinopolymorpha cephalotaxi</name>
    <dbReference type="NCBI Taxonomy" id="504797"/>
    <lineage>
        <taxon>Bacteria</taxon>
        <taxon>Bacillati</taxon>
        <taxon>Actinomycetota</taxon>
        <taxon>Actinomycetes</taxon>
        <taxon>Propionibacteriales</taxon>
        <taxon>Actinopolymorphaceae</taxon>
        <taxon>Actinopolymorpha</taxon>
    </lineage>
</organism>
<keyword evidence="5" id="KW-1185">Reference proteome</keyword>
<proteinExistence type="predicted"/>
<dbReference type="Pfam" id="PF00575">
    <property type="entry name" value="S1"/>
    <property type="match status" value="1"/>
</dbReference>
<dbReference type="GO" id="GO:0005840">
    <property type="term" value="C:ribosome"/>
    <property type="evidence" value="ECO:0007669"/>
    <property type="project" value="UniProtKB-KW"/>
</dbReference>
<dbReference type="EMBL" id="JACBZA010000001">
    <property type="protein sequence ID" value="NYH87232.1"/>
    <property type="molecule type" value="Genomic_DNA"/>
</dbReference>
<dbReference type="RefSeq" id="WP_092886123.1">
    <property type="nucleotide sequence ID" value="NZ_FOOI01000013.1"/>
</dbReference>
<reference evidence="2 5" key="2">
    <citation type="submission" date="2020-07" db="EMBL/GenBank/DDBJ databases">
        <title>Sequencing the genomes of 1000 actinobacteria strains.</title>
        <authorList>
            <person name="Klenk H.-P."/>
        </authorList>
    </citation>
    <scope>NUCLEOTIDE SEQUENCE [LARGE SCALE GENOMIC DNA]</scope>
    <source>
        <strain evidence="2 5">DSM 45117</strain>
    </source>
</reference>
<name>A0A1I2XX35_9ACTN</name>
<keyword evidence="3" id="KW-0687">Ribonucleoprotein</keyword>
<dbReference type="Gene3D" id="2.40.50.140">
    <property type="entry name" value="Nucleic acid-binding proteins"/>
    <property type="match status" value="1"/>
</dbReference>
<dbReference type="GO" id="GO:0003676">
    <property type="term" value="F:nucleic acid binding"/>
    <property type="evidence" value="ECO:0007669"/>
    <property type="project" value="InterPro"/>
</dbReference>
<dbReference type="PROSITE" id="PS50126">
    <property type="entry name" value="S1"/>
    <property type="match status" value="1"/>
</dbReference>
<reference evidence="3 4" key="1">
    <citation type="submission" date="2016-10" db="EMBL/GenBank/DDBJ databases">
        <authorList>
            <person name="de Groot N.N."/>
        </authorList>
    </citation>
    <scope>NUCLEOTIDE SEQUENCE [LARGE SCALE GENOMIC DNA]</scope>
    <source>
        <strain evidence="3 4">CPCC 202808</strain>
    </source>
</reference>
<dbReference type="EMBL" id="FOOI01000013">
    <property type="protein sequence ID" value="SFH18060.1"/>
    <property type="molecule type" value="Genomic_DNA"/>
</dbReference>